<dbReference type="InterPro" id="IPR011009">
    <property type="entry name" value="Kinase-like_dom_sf"/>
</dbReference>
<name>A0A1L7W8N2_FUSPR</name>
<dbReference type="AlphaFoldDB" id="A0A1L7W8N2"/>
<dbReference type="InterPro" id="IPR000719">
    <property type="entry name" value="Prot_kinase_dom"/>
</dbReference>
<dbReference type="PANTHER" id="PTHR24359:SF1">
    <property type="entry name" value="INHIBITOR OF NUCLEAR FACTOR KAPPA-B KINASE EPSILON SUBUNIT HOMOLOG 1-RELATED"/>
    <property type="match status" value="1"/>
</dbReference>
<proteinExistence type="predicted"/>
<dbReference type="Pfam" id="PF00069">
    <property type="entry name" value="Pkinase"/>
    <property type="match status" value="1"/>
</dbReference>
<comment type="caution">
    <text evidence="2">The sequence shown here is derived from an EMBL/GenBank/DDBJ whole genome shotgun (WGS) entry which is preliminary data.</text>
</comment>
<dbReference type="RefSeq" id="XP_031089472.1">
    <property type="nucleotide sequence ID" value="XM_031224188.1"/>
</dbReference>
<dbReference type="GeneID" id="42057261"/>
<gene>
    <name evidence="2" type="ORF">FPRO_12396</name>
</gene>
<dbReference type="PROSITE" id="PS50011">
    <property type="entry name" value="PROTEIN_KINASE_DOM"/>
    <property type="match status" value="1"/>
</dbReference>
<dbReference type="GO" id="GO:0005524">
    <property type="term" value="F:ATP binding"/>
    <property type="evidence" value="ECO:0007669"/>
    <property type="project" value="InterPro"/>
</dbReference>
<dbReference type="CDD" id="cd00180">
    <property type="entry name" value="PKc"/>
    <property type="match status" value="1"/>
</dbReference>
<dbReference type="SUPFAM" id="SSF56112">
    <property type="entry name" value="Protein kinase-like (PK-like)"/>
    <property type="match status" value="1"/>
</dbReference>
<dbReference type="GO" id="GO:0004674">
    <property type="term" value="F:protein serine/threonine kinase activity"/>
    <property type="evidence" value="ECO:0007669"/>
    <property type="project" value="TreeGrafter"/>
</dbReference>
<dbReference type="SMART" id="SM00220">
    <property type="entry name" value="S_TKc"/>
    <property type="match status" value="1"/>
</dbReference>
<sequence length="582" mass="66264">MTDLKTEPSGLRKALREKYKYEGNGLVIIESICGDLGKLLRDYRVEGVNGRFWTDKLLRHILSRARIKAELKRRGYGFDDPEVDKYVDKIHPPEAEVSADYTPLGAFLKVFALLVLQERCHDIRHFVNAGFNDQKLPIRIENNTVYPLTGPNTPIACFEGWKSSEKEYFESYQWRVDTPYFSSTADEPLKVHYLHKDTCKPWRRSRETPSDAHDDVSDNMGTFGIVTRVDIHPTSHSYQQLLASINLDCTKFAIKTLHTTSHDNDSKFQEEWKMLKLFNGLKHPHLVTALCAFQCAEERGFIFPSAICDLSEYLERREPPRHRKVTIWLSNQLLGLIGALQTIHNPKHIDQGVASGYGRHGDIKCDNVLCFKKSGDEDEIVLVISDFGLSTLNSAKSCSNIPNQRVPPVPGYCPPECKIEGGTISRAFDIWTMGCLFLELITWFLGGPRYVEEFDDARTTMSINGANNNVFYSFTRRPDRESYAVQVKAEVVEWIIKLHQRAYCSEFLHDTLDIISKEMIVVITQGRNRSSSRQILNAFQKLSSKCTKKTGYVIGKPWTADKAETVGKSIRKGNVAVDAIPR</sequence>
<accession>A0A1L7W8N2</accession>
<dbReference type="Gene3D" id="1.10.510.10">
    <property type="entry name" value="Transferase(Phosphotransferase) domain 1"/>
    <property type="match status" value="1"/>
</dbReference>
<evidence type="ECO:0000259" key="1">
    <source>
        <dbReference type="PROSITE" id="PS50011"/>
    </source>
</evidence>
<reference evidence="3" key="1">
    <citation type="journal article" date="2016" name="Genome Biol. Evol.">
        <title>Comparative 'omics' of the Fusarium fujikuroi species complex highlights differences in genetic potential and metabolite synthesis.</title>
        <authorList>
            <person name="Niehaus E.-M."/>
            <person name="Muensterkoetter M."/>
            <person name="Proctor R.H."/>
            <person name="Brown D.W."/>
            <person name="Sharon A."/>
            <person name="Idan Y."/>
            <person name="Oren-Young L."/>
            <person name="Sieber C.M."/>
            <person name="Novak O."/>
            <person name="Pencik A."/>
            <person name="Tarkowska D."/>
            <person name="Hromadova K."/>
            <person name="Freeman S."/>
            <person name="Maymon M."/>
            <person name="Elazar M."/>
            <person name="Youssef S.A."/>
            <person name="El-Shabrawy E.S.M."/>
            <person name="Shalaby A.B.A."/>
            <person name="Houterman P."/>
            <person name="Brock N.L."/>
            <person name="Burkhardt I."/>
            <person name="Tsavkelova E.A."/>
            <person name="Dickschat J.S."/>
            <person name="Galuszka P."/>
            <person name="Gueldener U."/>
            <person name="Tudzynski B."/>
        </authorList>
    </citation>
    <scope>NUCLEOTIDE SEQUENCE [LARGE SCALE GENOMIC DNA]</scope>
    <source>
        <strain evidence="3">ET1</strain>
    </source>
</reference>
<protein>
    <recommendedName>
        <fullName evidence="1">Protein kinase domain-containing protein</fullName>
    </recommendedName>
</protein>
<organism evidence="2 3">
    <name type="scientific">Fusarium proliferatum (strain ET1)</name>
    <name type="common">Orchid endophyte fungus</name>
    <dbReference type="NCBI Taxonomy" id="1227346"/>
    <lineage>
        <taxon>Eukaryota</taxon>
        <taxon>Fungi</taxon>
        <taxon>Dikarya</taxon>
        <taxon>Ascomycota</taxon>
        <taxon>Pezizomycotina</taxon>
        <taxon>Sordariomycetes</taxon>
        <taxon>Hypocreomycetidae</taxon>
        <taxon>Hypocreales</taxon>
        <taxon>Nectriaceae</taxon>
        <taxon>Fusarium</taxon>
        <taxon>Fusarium fujikuroi species complex</taxon>
    </lineage>
</organism>
<feature type="domain" description="Protein kinase" evidence="1">
    <location>
        <begin position="212"/>
        <end position="542"/>
    </location>
</feature>
<evidence type="ECO:0000313" key="2">
    <source>
        <dbReference type="EMBL" id="CZR48956.1"/>
    </source>
</evidence>
<dbReference type="PANTHER" id="PTHR24359">
    <property type="entry name" value="SERINE/THREONINE-PROTEIN KINASE SBK1"/>
    <property type="match status" value="1"/>
</dbReference>
<dbReference type="VEuPathDB" id="FungiDB:FPRO_12396"/>
<keyword evidence="3" id="KW-1185">Reference proteome</keyword>
<dbReference type="Proteomes" id="UP000183971">
    <property type="component" value="Unassembled WGS sequence"/>
</dbReference>
<dbReference type="EMBL" id="FJOF01000015">
    <property type="protein sequence ID" value="CZR48956.1"/>
    <property type="molecule type" value="Genomic_DNA"/>
</dbReference>
<evidence type="ECO:0000313" key="3">
    <source>
        <dbReference type="Proteomes" id="UP000183971"/>
    </source>
</evidence>